<comment type="caution">
    <text evidence="1">The sequence shown here is derived from an EMBL/GenBank/DDBJ whole genome shotgun (WGS) entry which is preliminary data.</text>
</comment>
<organism evidence="1 2">
    <name type="scientific">Hamiltosporidium magnivora</name>
    <dbReference type="NCBI Taxonomy" id="148818"/>
    <lineage>
        <taxon>Eukaryota</taxon>
        <taxon>Fungi</taxon>
        <taxon>Fungi incertae sedis</taxon>
        <taxon>Microsporidia</taxon>
        <taxon>Dubosqiidae</taxon>
        <taxon>Hamiltosporidium</taxon>
    </lineage>
</organism>
<dbReference type="AlphaFoldDB" id="A0A4Q9KX82"/>
<dbReference type="Proteomes" id="UP000293045">
    <property type="component" value="Unassembled WGS sequence"/>
</dbReference>
<evidence type="ECO:0000313" key="2">
    <source>
        <dbReference type="Proteomes" id="UP000293045"/>
    </source>
</evidence>
<name>A0A4Q9KX82_9MICR</name>
<accession>A0A4Q9KX82</accession>
<protein>
    <submittedName>
        <fullName evidence="1">DUF5099 domain-containing protein</fullName>
    </submittedName>
</protein>
<dbReference type="InterPro" id="IPR031503">
    <property type="entry name" value="DUF5099"/>
</dbReference>
<sequence length="132" mass="16114">MLKRILQRINNPLLFFKKVPKYVLIIDNYNTFTYDLLLKMKCILQIEKLKVLVDKEKNEFDLENSKYNINYFYDNTLLPDMIILCNDIFSFKIENPLLLSRAEIWFSRYQLNENTFYQAYWHYSDCEIRNGV</sequence>
<evidence type="ECO:0000313" key="1">
    <source>
        <dbReference type="EMBL" id="TBT99000.1"/>
    </source>
</evidence>
<gene>
    <name evidence="1" type="ORF">CWI39_2185p0010</name>
</gene>
<dbReference type="EMBL" id="PIXR01002185">
    <property type="protein sequence ID" value="TBT99000.1"/>
    <property type="molecule type" value="Genomic_DNA"/>
</dbReference>
<proteinExistence type="predicted"/>
<dbReference type="VEuPathDB" id="MicrosporidiaDB:CWI39_2185p0010"/>
<dbReference type="VEuPathDB" id="MicrosporidiaDB:CWI36_0622p0040"/>
<dbReference type="Pfam" id="PF17025">
    <property type="entry name" value="DUF5099"/>
    <property type="match status" value="1"/>
</dbReference>
<reference evidence="1 2" key="1">
    <citation type="submission" date="2017-12" db="EMBL/GenBank/DDBJ databases">
        <authorList>
            <person name="Pombert J.-F."/>
            <person name="Haag K.L."/>
            <person name="Ebert D."/>
        </authorList>
    </citation>
    <scope>NUCLEOTIDE SEQUENCE [LARGE SCALE GENOMIC DNA]</scope>
    <source>
        <strain evidence="1">IL-BN-2</strain>
    </source>
</reference>